<sequence>MAVITYFSERGFTGLDSGYSSSHPLPYVALIQQSACSFLLERTYASKYRSLWVGPGDLKEYSIFLTRIFFPLGPYEESFLPLQSPQSTAITYIILYLISSSNRWILSCRLNDLKRLLLQVLNASEDFGAHLKENENGRKWLYVRITVILSTNAALLILNSISSSYLRIEFVHGYPFLTKTILLVLVISEYLFSALPNNVFPVYCMLVCHYLHGMFGNMKTWMEADSPVEYEHMTKVYIHIRRLVEAADDVLSMPLFVFCFFHSTTIYLCVTSLLPQDEYVGSLRQASHWILFIGINFAFICLSREASLIYEHNAKIGSMARELMIIEPNPSIWQKKFVFIAEKELSLSVWKMTAVKRSFMFATLGTVLTYSILIHSLR</sequence>
<feature type="transmembrane region" description="Helical" evidence="1">
    <location>
        <begin position="181"/>
        <end position="211"/>
    </location>
</feature>
<keyword evidence="1" id="KW-1133">Transmembrane helix</keyword>
<protein>
    <recommendedName>
        <fullName evidence="4">Gustatory receptor</fullName>
    </recommendedName>
</protein>
<feature type="transmembrane region" description="Helical" evidence="1">
    <location>
        <begin position="286"/>
        <end position="303"/>
    </location>
</feature>
<evidence type="ECO:0000313" key="3">
    <source>
        <dbReference type="Proteomes" id="UP000499080"/>
    </source>
</evidence>
<accession>A0A4Y2JT55</accession>
<evidence type="ECO:0000256" key="1">
    <source>
        <dbReference type="SAM" id="Phobius"/>
    </source>
</evidence>
<reference evidence="2 3" key="1">
    <citation type="journal article" date="2019" name="Sci. Rep.">
        <title>Orb-weaving spider Araneus ventricosus genome elucidates the spidroin gene catalogue.</title>
        <authorList>
            <person name="Kono N."/>
            <person name="Nakamura H."/>
            <person name="Ohtoshi R."/>
            <person name="Moran D.A.P."/>
            <person name="Shinohara A."/>
            <person name="Yoshida Y."/>
            <person name="Fujiwara M."/>
            <person name="Mori M."/>
            <person name="Tomita M."/>
            <person name="Arakawa K."/>
        </authorList>
    </citation>
    <scope>NUCLEOTIDE SEQUENCE [LARGE SCALE GENOMIC DNA]</scope>
</reference>
<dbReference type="Proteomes" id="UP000499080">
    <property type="component" value="Unassembled WGS sequence"/>
</dbReference>
<evidence type="ECO:0000313" key="2">
    <source>
        <dbReference type="EMBL" id="GBM93200.1"/>
    </source>
</evidence>
<dbReference type="EMBL" id="BGPR01003858">
    <property type="protein sequence ID" value="GBM93200.1"/>
    <property type="molecule type" value="Genomic_DNA"/>
</dbReference>
<comment type="caution">
    <text evidence="2">The sequence shown here is derived from an EMBL/GenBank/DDBJ whole genome shotgun (WGS) entry which is preliminary data.</text>
</comment>
<dbReference type="AlphaFoldDB" id="A0A4Y2JT55"/>
<keyword evidence="1" id="KW-0812">Transmembrane</keyword>
<name>A0A4Y2JT55_ARAVE</name>
<keyword evidence="1" id="KW-0472">Membrane</keyword>
<gene>
    <name evidence="2" type="ORF">AVEN_93756_1</name>
</gene>
<feature type="transmembrane region" description="Helical" evidence="1">
    <location>
        <begin position="141"/>
        <end position="161"/>
    </location>
</feature>
<feature type="transmembrane region" description="Helical" evidence="1">
    <location>
        <begin position="359"/>
        <end position="377"/>
    </location>
</feature>
<proteinExistence type="predicted"/>
<keyword evidence="3" id="KW-1185">Reference proteome</keyword>
<evidence type="ECO:0008006" key="4">
    <source>
        <dbReference type="Google" id="ProtNLM"/>
    </source>
</evidence>
<feature type="transmembrane region" description="Helical" evidence="1">
    <location>
        <begin position="250"/>
        <end position="274"/>
    </location>
</feature>
<organism evidence="2 3">
    <name type="scientific">Araneus ventricosus</name>
    <name type="common">Orbweaver spider</name>
    <name type="synonym">Epeira ventricosa</name>
    <dbReference type="NCBI Taxonomy" id="182803"/>
    <lineage>
        <taxon>Eukaryota</taxon>
        <taxon>Metazoa</taxon>
        <taxon>Ecdysozoa</taxon>
        <taxon>Arthropoda</taxon>
        <taxon>Chelicerata</taxon>
        <taxon>Arachnida</taxon>
        <taxon>Araneae</taxon>
        <taxon>Araneomorphae</taxon>
        <taxon>Entelegynae</taxon>
        <taxon>Araneoidea</taxon>
        <taxon>Araneidae</taxon>
        <taxon>Araneus</taxon>
    </lineage>
</organism>